<organism evidence="1 2">
    <name type="scientific">Paraburkholderia aromaticivorans</name>
    <dbReference type="NCBI Taxonomy" id="2026199"/>
    <lineage>
        <taxon>Bacteria</taxon>
        <taxon>Pseudomonadati</taxon>
        <taxon>Pseudomonadota</taxon>
        <taxon>Betaproteobacteria</taxon>
        <taxon>Burkholderiales</taxon>
        <taxon>Burkholderiaceae</taxon>
        <taxon>Paraburkholderia</taxon>
    </lineage>
</organism>
<dbReference type="EMBL" id="CP022990">
    <property type="protein sequence ID" value="ASW02443.1"/>
    <property type="molecule type" value="Genomic_DNA"/>
</dbReference>
<gene>
    <name evidence="1" type="ORF">CJU94_30670</name>
</gene>
<evidence type="ECO:0000313" key="2">
    <source>
        <dbReference type="Proteomes" id="UP000215158"/>
    </source>
</evidence>
<sequence length="131" mass="13852">MSSGPGIRSKPNDNEPIADSLAFLLRCQGRHAAVSCDGATALRLLRTEAVLPGQVIGLLSGLSAVPLIRAGRLVPLLTARATDPMSVYLYYGGRPAQPSRARAFIDLSVERLAESCGHVLDARELVPASMT</sequence>
<protein>
    <recommendedName>
        <fullName evidence="3">LysR substrate-binding domain-containing protein</fullName>
    </recommendedName>
</protein>
<dbReference type="Proteomes" id="UP000215158">
    <property type="component" value="Chromosome 2"/>
</dbReference>
<dbReference type="KEGG" id="parb:CJU94_30670"/>
<dbReference type="Gene3D" id="3.40.190.290">
    <property type="match status" value="1"/>
</dbReference>
<accession>A0A248VU92</accession>
<keyword evidence="2" id="KW-1185">Reference proteome</keyword>
<proteinExistence type="predicted"/>
<evidence type="ECO:0000313" key="1">
    <source>
        <dbReference type="EMBL" id="ASW02443.1"/>
    </source>
</evidence>
<reference evidence="1 2" key="1">
    <citation type="submission" date="2017-08" db="EMBL/GenBank/DDBJ databases">
        <title>Identification and genetic characteristics of simultaneous BTEX- and naphthalene-degrading Paraburkholderia sp. BN5 isolated from petroleum-contaminated soil.</title>
        <authorList>
            <person name="Lee Y."/>
            <person name="Jeon C.O."/>
        </authorList>
    </citation>
    <scope>NUCLEOTIDE SEQUENCE [LARGE SCALE GENOMIC DNA]</scope>
    <source>
        <strain evidence="1 2">BN5</strain>
    </source>
</reference>
<evidence type="ECO:0008006" key="3">
    <source>
        <dbReference type="Google" id="ProtNLM"/>
    </source>
</evidence>
<name>A0A248VU92_9BURK</name>
<dbReference type="SUPFAM" id="SSF53850">
    <property type="entry name" value="Periplasmic binding protein-like II"/>
    <property type="match status" value="1"/>
</dbReference>
<dbReference type="AlphaFoldDB" id="A0A248VU92"/>